<feature type="compositionally biased region" description="Basic and acidic residues" evidence="1">
    <location>
        <begin position="510"/>
        <end position="526"/>
    </location>
</feature>
<protein>
    <submittedName>
        <fullName evidence="2">Uncharacterized protein</fullName>
    </submittedName>
</protein>
<dbReference type="OrthoDB" id="5872711at2759"/>
<feature type="region of interest" description="Disordered" evidence="1">
    <location>
        <begin position="1358"/>
        <end position="1384"/>
    </location>
</feature>
<dbReference type="Proteomes" id="UP000298663">
    <property type="component" value="Unassembled WGS sequence"/>
</dbReference>
<feature type="compositionally biased region" description="Basic and acidic residues" evidence="1">
    <location>
        <begin position="1511"/>
        <end position="1521"/>
    </location>
</feature>
<reference evidence="2 3" key="1">
    <citation type="journal article" date="2015" name="Genome Biol.">
        <title>Comparative genomics of Steinernema reveals deeply conserved gene regulatory networks.</title>
        <authorList>
            <person name="Dillman A.R."/>
            <person name="Macchietto M."/>
            <person name="Porter C.F."/>
            <person name="Rogers A."/>
            <person name="Williams B."/>
            <person name="Antoshechkin I."/>
            <person name="Lee M.M."/>
            <person name="Goodwin Z."/>
            <person name="Lu X."/>
            <person name="Lewis E.E."/>
            <person name="Goodrich-Blair H."/>
            <person name="Stock S.P."/>
            <person name="Adams B.J."/>
            <person name="Sternberg P.W."/>
            <person name="Mortazavi A."/>
        </authorList>
    </citation>
    <scope>NUCLEOTIDE SEQUENCE [LARGE SCALE GENOMIC DNA]</scope>
    <source>
        <strain evidence="2 3">ALL</strain>
    </source>
</reference>
<feature type="region of interest" description="Disordered" evidence="1">
    <location>
        <begin position="2146"/>
        <end position="2174"/>
    </location>
</feature>
<feature type="region of interest" description="Disordered" evidence="1">
    <location>
        <begin position="1902"/>
        <end position="1933"/>
    </location>
</feature>
<feature type="region of interest" description="Disordered" evidence="1">
    <location>
        <begin position="467"/>
        <end position="526"/>
    </location>
</feature>
<feature type="compositionally biased region" description="Polar residues" evidence="1">
    <location>
        <begin position="1565"/>
        <end position="1584"/>
    </location>
</feature>
<feature type="compositionally biased region" description="Acidic residues" evidence="1">
    <location>
        <begin position="1836"/>
        <end position="1852"/>
    </location>
</feature>
<gene>
    <name evidence="2" type="ORF">L596_005245</name>
</gene>
<feature type="region of interest" description="Disordered" evidence="1">
    <location>
        <begin position="2207"/>
        <end position="2245"/>
    </location>
</feature>
<feature type="compositionally biased region" description="Low complexity" evidence="1">
    <location>
        <begin position="1906"/>
        <end position="1918"/>
    </location>
</feature>
<accession>A0A4U8UZG8</accession>
<keyword evidence="3" id="KW-1185">Reference proteome</keyword>
<feature type="region of interest" description="Disordered" evidence="1">
    <location>
        <begin position="653"/>
        <end position="690"/>
    </location>
</feature>
<dbReference type="EMBL" id="AZBU02000001">
    <property type="protein sequence ID" value="TMS38544.1"/>
    <property type="molecule type" value="Genomic_DNA"/>
</dbReference>
<evidence type="ECO:0000256" key="1">
    <source>
        <dbReference type="SAM" id="MobiDB-lite"/>
    </source>
</evidence>
<feature type="region of interest" description="Disordered" evidence="1">
    <location>
        <begin position="34"/>
        <end position="57"/>
    </location>
</feature>
<reference evidence="2 3" key="2">
    <citation type="journal article" date="2019" name="G3 (Bethesda)">
        <title>Hybrid Assembly of the Genome of the Entomopathogenic Nematode Steinernema carpocapsae Identifies the X-Chromosome.</title>
        <authorList>
            <person name="Serra L."/>
            <person name="Macchietto M."/>
            <person name="Macias-Munoz A."/>
            <person name="McGill C.J."/>
            <person name="Rodriguez I.M."/>
            <person name="Rodriguez B."/>
            <person name="Murad R."/>
            <person name="Mortazavi A."/>
        </authorList>
    </citation>
    <scope>NUCLEOTIDE SEQUENCE [LARGE SCALE GENOMIC DNA]</scope>
    <source>
        <strain evidence="2 3">ALL</strain>
    </source>
</reference>
<organism evidence="2 3">
    <name type="scientific">Steinernema carpocapsae</name>
    <name type="common">Entomopathogenic nematode</name>
    <dbReference type="NCBI Taxonomy" id="34508"/>
    <lineage>
        <taxon>Eukaryota</taxon>
        <taxon>Metazoa</taxon>
        <taxon>Ecdysozoa</taxon>
        <taxon>Nematoda</taxon>
        <taxon>Chromadorea</taxon>
        <taxon>Rhabditida</taxon>
        <taxon>Tylenchina</taxon>
        <taxon>Panagrolaimomorpha</taxon>
        <taxon>Strongyloidoidea</taxon>
        <taxon>Steinernematidae</taxon>
        <taxon>Steinernema</taxon>
    </lineage>
</organism>
<name>A0A4U8UZG8_STECR</name>
<feature type="region of interest" description="Disordered" evidence="1">
    <location>
        <begin position="1280"/>
        <end position="1299"/>
    </location>
</feature>
<comment type="caution">
    <text evidence="2">The sequence shown here is derived from an EMBL/GenBank/DDBJ whole genome shotgun (WGS) entry which is preliminary data.</text>
</comment>
<feature type="region of interest" description="Disordered" evidence="1">
    <location>
        <begin position="1511"/>
        <end position="1584"/>
    </location>
</feature>
<evidence type="ECO:0000313" key="2">
    <source>
        <dbReference type="EMBL" id="TMS38544.1"/>
    </source>
</evidence>
<feature type="compositionally biased region" description="Polar residues" evidence="1">
    <location>
        <begin position="601"/>
        <end position="613"/>
    </location>
</feature>
<feature type="compositionally biased region" description="Basic and acidic residues" evidence="1">
    <location>
        <begin position="1531"/>
        <end position="1564"/>
    </location>
</feature>
<feature type="region of interest" description="Disordered" evidence="1">
    <location>
        <begin position="1026"/>
        <end position="1050"/>
    </location>
</feature>
<feature type="region of interest" description="Disordered" evidence="1">
    <location>
        <begin position="1434"/>
        <end position="1454"/>
    </location>
</feature>
<feature type="region of interest" description="Disordered" evidence="1">
    <location>
        <begin position="1804"/>
        <end position="1874"/>
    </location>
</feature>
<evidence type="ECO:0000313" key="3">
    <source>
        <dbReference type="Proteomes" id="UP000298663"/>
    </source>
</evidence>
<feature type="compositionally biased region" description="Basic and acidic residues" evidence="1">
    <location>
        <begin position="1826"/>
        <end position="1835"/>
    </location>
</feature>
<feature type="region of interest" description="Disordered" evidence="1">
    <location>
        <begin position="815"/>
        <end position="842"/>
    </location>
</feature>
<proteinExistence type="predicted"/>
<feature type="compositionally biased region" description="Low complexity" evidence="1">
    <location>
        <begin position="1033"/>
        <end position="1048"/>
    </location>
</feature>
<feature type="region of interest" description="Disordered" evidence="1">
    <location>
        <begin position="592"/>
        <end position="618"/>
    </location>
</feature>
<sequence length="2256" mass="251355">MAQQFFQQGVMQGKTMPEPVEELEPVEIFVDQEPQVSFEEDRSSATSGADADRSFDAEYGQSFESYGQAAPLLTTTAEDEKDWLQLLALKTLLKTDRATSGADADRSFDAEYGQSFESYGQAAPLLTTTAEEEEGLATAPRFEDAFVTPTVVPTDGLTDEEREHIERVMKMAQQSSFEQGVMQGKTMPEPVEELEPVEIFVDQEPQVSFEEDRSSATSGLTLIAHLTPNMDSPSNPMEGLATAPRFEDAFVTVVPTEGLTDEEREHIERVMKMAQQSSFEKSFNQASSVNQDGGQVAQELAKSVESAACVPALQKQVFANTSKILNDPYSVDSTVTHFNVPSEDATQQFGSPSLSDSSQSFNADIVINDRIALIEKLIKQTEASVGQDSPQQNVVLCDSPAETYASPRPRFSTTVSFTDNFNKRLPSNLRSSWSVSCGDEPNIDRNTPTNFGSNQVHIVYTNKTLHRSQSVHSDNETYRTCSPGDGKPRRRSENSNRMSSLDAIHYRSGRSRESSPNKEGRTPRSRRRYFEQNAFEHCEILSYNAPKASLINIDFLVKLNFFAQRLTEDIAEVAAIELMHMIKTKKNPRARYFQPDKYETETPQNLSSDSETSPVKPPEEHLFTVIRAEELEPPVIDSFFSFFRRRSQDERPKSALPFVSAGGSRKSTASSLFGWNGSHSRRSSNEKGADILDLVRRPSTADSRTSTDSPFRLPENALVGLSEEERKHVLQVLTNARKSTPSPCSSRRESVSHVIPEIGVFDNSEREHIESVLKKLENREAPFVVSNNKPRQSVEHAPPLNRPDSVVVEIVHDSYPEHEEQNSSAEEISPEKLSSDESLVEHPVQGELTQEELEHIRRIEELALQDASASYAVSPIKFSETPKTFAKPFTLSPELTQSEPSVVGELTAEELEHIRRVTEMANADAVESNRLDFRNEQPPTESAKQPAEPEFTLEELEHIRRIAEMAEQDRAMSVLPSMGPAVVENDTFIPLTSVAPVSDFTEEELEHIRRMEEQARLMELEFDTYQNSKSDEPSPSSSLPSAPLVAQETQEEALSELTSEELEHIRRIAKMAEQEGFSYTEPETFRSGQEWLPVDSHYELHVTGEQTLTEDEQVWEEDQPPATDELTEKELAHIRQIEENARLMEADTYNYYGAQPQPMYDRPISPHVELKSVDELTYERSCDVNEWYDRQLSYMRQSIADEEEELEKISEVDDYENYEDEEIVEFVKEEVDRLRTFTQQACTEDVIVASKLFAPIIETSAQVSTQETDFSTAQRRWDATNNADVRPEQHSQPSAPTTTWSMFTKSSSSCFSGFGSLSRFAKQAGEQLTAKAQQAAQVAQAASHAASTGDLSKLMAEPKGQKTSADLPPRSVSTVGVSSMIPPGLEDLSQEERDKIMAVMQCAELDAADAVLSPAPKMTTSRTAEPIFRDVVSERRLEPPPPPAKPQTAELATPTEEDINLSGLSAAEREQILAVMRMAQAEESTPLPKPTPAPVLIHEVLGDRDGHLTRRLSAEPRDIRPPVEAPQYDVPTDKEQPFEEEGEVPKDLMSRAEFEPSPEPDRQVSHASSVDTTSPQKDSGYTTIASQSYDQDIDKFEEEFRSSQAVPRTLPFSAQETEEPIYYDDQRFADENICISDGINDTIHVDAVELTDEEFMEKGTPFQASDDWSVKKPRMWTTVFTDDSDVSEERMSKSHESEDFEDEIREETRRDEFADDLSHISTCSSSSFAAVPEAIVSHPVSQANVDLGKVIGVNFEEFSPEERQHLIDMFQKANDVQFEVEMDDPLSPSFTSVQNVVFDNRKHQEAVSSATSAQQSRSPPAITITMHEDRRKTTDDDSDGETSPSSDEDDYPDQIIEAPSAPTMTLEEVERERQAQEALGKAVLQQIQSFGEAADHEFDVVHRQPSSAETTSATTSASVLRDDITTSGPVAQPVTSSAAAVSYKRRNPFLEESDEGEDGSEDMVVLCEDEEMDYSQAANYYINQQNHRAGPVYTIPETEENNDGFVNTEGKYHEKELNRRPFHASDIALTKIPTIPSVAATSVGDVLGASTSQAPKGIPATTSTTSLRDITTTVNSHDYYESHRHPYLPKQQQHVSSDASSIAPVRSAPPPPCNGTIGTESVNARFPADEKSLEFIYSLSNGKGSHFTTDIKQPPDPLPMNHSSREAAAAPDSDYNNVAASSSQVVSSATSERIAKLSSLLSERVIDEGDNEHNTSRLKRSPAMILSEDVPQSSPPTRTREQSERQMCKTKVACWV</sequence>
<feature type="compositionally biased region" description="Polar residues" evidence="1">
    <location>
        <begin position="1806"/>
        <end position="1818"/>
    </location>
</feature>